<dbReference type="PROSITE" id="PS00031">
    <property type="entry name" value="NUCLEAR_REC_DBD_1"/>
    <property type="match status" value="1"/>
</dbReference>
<reference evidence="15 16" key="1">
    <citation type="submission" date="2015-12" db="EMBL/GenBank/DDBJ databases">
        <title>The genome of Folsomia candida.</title>
        <authorList>
            <person name="Faddeeva A."/>
            <person name="Derks M.F."/>
            <person name="Anvar Y."/>
            <person name="Smit S."/>
            <person name="Van Straalen N."/>
            <person name="Roelofs D."/>
        </authorList>
    </citation>
    <scope>NUCLEOTIDE SEQUENCE [LARGE SCALE GENOMIC DNA]</scope>
    <source>
        <strain evidence="15 16">VU population</strain>
        <tissue evidence="15">Whole body</tissue>
    </source>
</reference>
<evidence type="ECO:0000256" key="11">
    <source>
        <dbReference type="RuleBase" id="RU004334"/>
    </source>
</evidence>
<dbReference type="FunFam" id="1.10.565.10:FF:000026">
    <property type="entry name" value="Hepatocyte nuclear factor 4"/>
    <property type="match status" value="1"/>
</dbReference>
<evidence type="ECO:0000256" key="2">
    <source>
        <dbReference type="ARBA" id="ARBA00006421"/>
    </source>
</evidence>
<evidence type="ECO:0000256" key="9">
    <source>
        <dbReference type="ARBA" id="ARBA00023170"/>
    </source>
</evidence>
<dbReference type="PROSITE" id="PS51030">
    <property type="entry name" value="NUCLEAR_REC_DBD_2"/>
    <property type="match status" value="1"/>
</dbReference>
<dbReference type="GO" id="GO:0003700">
    <property type="term" value="F:DNA-binding transcription factor activity"/>
    <property type="evidence" value="ECO:0007669"/>
    <property type="project" value="InterPro"/>
</dbReference>
<dbReference type="Proteomes" id="UP000198287">
    <property type="component" value="Unassembled WGS sequence"/>
</dbReference>
<keyword evidence="5 11" id="KW-0862">Zinc</keyword>
<keyword evidence="4 11" id="KW-0863">Zinc-finger</keyword>
<feature type="region of interest" description="Disordered" evidence="12">
    <location>
        <begin position="1"/>
        <end position="36"/>
    </location>
</feature>
<name>A0A226F1A4_FOLCA</name>
<dbReference type="InterPro" id="IPR000536">
    <property type="entry name" value="Nucl_hrmn_rcpt_lig-bd"/>
</dbReference>
<dbReference type="SUPFAM" id="SSF57716">
    <property type="entry name" value="Glucocorticoid receptor-like (DNA-binding domain)"/>
    <property type="match status" value="1"/>
</dbReference>
<protein>
    <submittedName>
        <fullName evidence="15">Hepatocyte nuclear factor 4-alpha</fullName>
    </submittedName>
</protein>
<feature type="domain" description="NR LBD" evidence="14">
    <location>
        <begin position="304"/>
        <end position="531"/>
    </location>
</feature>
<keyword evidence="6 11" id="KW-0805">Transcription regulation</keyword>
<dbReference type="InterPro" id="IPR001723">
    <property type="entry name" value="Nuclear_hrmn_rcpt"/>
</dbReference>
<dbReference type="GO" id="GO:0000978">
    <property type="term" value="F:RNA polymerase II cis-regulatory region sequence-specific DNA binding"/>
    <property type="evidence" value="ECO:0007669"/>
    <property type="project" value="InterPro"/>
</dbReference>
<feature type="compositionally biased region" description="Low complexity" evidence="12">
    <location>
        <begin position="555"/>
        <end position="569"/>
    </location>
</feature>
<dbReference type="SUPFAM" id="SSF48508">
    <property type="entry name" value="Nuclear receptor ligand-binding domain"/>
    <property type="match status" value="1"/>
</dbReference>
<dbReference type="PRINTS" id="PR00398">
    <property type="entry name" value="STRDHORMONER"/>
</dbReference>
<dbReference type="EMBL" id="LNIX01000001">
    <property type="protein sequence ID" value="OXA63565.1"/>
    <property type="molecule type" value="Genomic_DNA"/>
</dbReference>
<sequence length="612" mass="67155">MKRMKAEKGQHHHHHPPVPLLQLPHPHHSLPHEDGRHCSSHNCSSCDPMGSKQRSPSASMTSVIVENFSSLAVNPPPSHSHPHMAGSHNGTANLVLIHTYDLNASFTKSREKHTSRAPLKDSGGDPCLTCIMAPVSLGKRSPRSRKSPPSSSSEGVSEVGSSMGPSIDHGDSQSPTHQNGSSCTSPNGSSVSPNGHGGPLLGMSNQFCAICADRATGKHYGASSCDGCKGFFRRSVRKNHIYTCRFNRNCVVDKDKRNQCRYCRLRKCFKAGMKKEAVQNERDRISCRRPSFEDSPVSSTTALTVSSLIQADVLSRQSANNVEQAPPSDLNCIRSKKVATVIDICDSMKMQLLVLVEWAKYIPSFCDLRLDDQVALLRAHAGEHLLMGVARRSMHLKDYLLLGNDFVLPRQAADFSLVSCRVTDELVKPFREINIDDTEFACLKAIVFFDPNAKGLGDPHRIKTLRLQIQLLLEDYISDRQYDSRGRFGELLLTLPSLQSISWQMIEQIQFAKLFGITRIDNLLQEMLLGEREGTNGDGGTNGNGTMSDPENQQNLAPPALPPSSSSNSGLMTLSDEDSIDPSYVVSPTSAASHLAMGFKQEPLLEPDPRFA</sequence>
<dbReference type="InterPro" id="IPR049635">
    <property type="entry name" value="HNF4_LBD"/>
</dbReference>
<keyword evidence="8 11" id="KW-0804">Transcription</keyword>
<keyword evidence="3 11" id="KW-0479">Metal-binding</keyword>
<feature type="compositionally biased region" description="Low complexity" evidence="12">
    <location>
        <begin position="147"/>
        <end position="166"/>
    </location>
</feature>
<dbReference type="PRINTS" id="PR00047">
    <property type="entry name" value="STROIDFINGER"/>
</dbReference>
<keyword evidence="16" id="KW-1185">Reference proteome</keyword>
<dbReference type="OrthoDB" id="8183030at2759"/>
<evidence type="ECO:0000259" key="13">
    <source>
        <dbReference type="PROSITE" id="PS51030"/>
    </source>
</evidence>
<dbReference type="Pfam" id="PF00104">
    <property type="entry name" value="Hormone_recep"/>
    <property type="match status" value="1"/>
</dbReference>
<dbReference type="InterPro" id="IPR050274">
    <property type="entry name" value="Nuclear_hormone_rcpt_NR2"/>
</dbReference>
<dbReference type="CDD" id="cd06931">
    <property type="entry name" value="NR_LBD_HNF4_like"/>
    <property type="match status" value="1"/>
</dbReference>
<dbReference type="InterPro" id="IPR013088">
    <property type="entry name" value="Znf_NHR/GATA"/>
</dbReference>
<dbReference type="AlphaFoldDB" id="A0A226F1A4"/>
<comment type="similarity">
    <text evidence="2">Belongs to the nuclear hormone receptor family. NR2 subfamily.</text>
</comment>
<dbReference type="Gene3D" id="3.30.50.10">
    <property type="entry name" value="Erythroid Transcription Factor GATA-1, subunit A"/>
    <property type="match status" value="1"/>
</dbReference>
<evidence type="ECO:0000313" key="16">
    <source>
        <dbReference type="Proteomes" id="UP000198287"/>
    </source>
</evidence>
<evidence type="ECO:0000259" key="14">
    <source>
        <dbReference type="PROSITE" id="PS51843"/>
    </source>
</evidence>
<keyword evidence="9 11" id="KW-0675">Receptor</keyword>
<dbReference type="InterPro" id="IPR049636">
    <property type="entry name" value="HNF4-like_DBD"/>
</dbReference>
<dbReference type="SMART" id="SM00430">
    <property type="entry name" value="HOLI"/>
    <property type="match status" value="1"/>
</dbReference>
<feature type="compositionally biased region" description="Polar residues" evidence="12">
    <location>
        <begin position="172"/>
        <end position="193"/>
    </location>
</feature>
<gene>
    <name evidence="15" type="ORF">Fcan01_03606</name>
</gene>
<evidence type="ECO:0000256" key="8">
    <source>
        <dbReference type="ARBA" id="ARBA00023163"/>
    </source>
</evidence>
<evidence type="ECO:0000313" key="15">
    <source>
        <dbReference type="EMBL" id="OXA63565.1"/>
    </source>
</evidence>
<feature type="region of interest" description="Disordered" evidence="12">
    <location>
        <begin position="138"/>
        <end position="196"/>
    </location>
</feature>
<organism evidence="15 16">
    <name type="scientific">Folsomia candida</name>
    <name type="common">Springtail</name>
    <dbReference type="NCBI Taxonomy" id="158441"/>
    <lineage>
        <taxon>Eukaryota</taxon>
        <taxon>Metazoa</taxon>
        <taxon>Ecdysozoa</taxon>
        <taxon>Arthropoda</taxon>
        <taxon>Hexapoda</taxon>
        <taxon>Collembola</taxon>
        <taxon>Entomobryomorpha</taxon>
        <taxon>Isotomoidea</taxon>
        <taxon>Isotomidae</taxon>
        <taxon>Proisotominae</taxon>
        <taxon>Folsomia</taxon>
    </lineage>
</organism>
<dbReference type="PANTHER" id="PTHR24083">
    <property type="entry name" value="NUCLEAR HORMONE RECEPTOR"/>
    <property type="match status" value="1"/>
</dbReference>
<dbReference type="InterPro" id="IPR001628">
    <property type="entry name" value="Znf_hrmn_rcpt"/>
</dbReference>
<evidence type="ECO:0000256" key="5">
    <source>
        <dbReference type="ARBA" id="ARBA00022833"/>
    </source>
</evidence>
<dbReference type="GO" id="GO:0008270">
    <property type="term" value="F:zinc ion binding"/>
    <property type="evidence" value="ECO:0007669"/>
    <property type="project" value="UniProtKB-KW"/>
</dbReference>
<evidence type="ECO:0000256" key="7">
    <source>
        <dbReference type="ARBA" id="ARBA00023125"/>
    </source>
</evidence>
<evidence type="ECO:0000256" key="3">
    <source>
        <dbReference type="ARBA" id="ARBA00022723"/>
    </source>
</evidence>
<feature type="domain" description="Nuclear receptor" evidence="13">
    <location>
        <begin position="205"/>
        <end position="280"/>
    </location>
</feature>
<dbReference type="Pfam" id="PF00105">
    <property type="entry name" value="zf-C4"/>
    <property type="match status" value="1"/>
</dbReference>
<feature type="region of interest" description="Disordered" evidence="12">
    <location>
        <begin position="532"/>
        <end position="585"/>
    </location>
</feature>
<dbReference type="STRING" id="158441.A0A226F1A4"/>
<dbReference type="SMART" id="SM00399">
    <property type="entry name" value="ZnF_C4"/>
    <property type="match status" value="1"/>
</dbReference>
<keyword evidence="7 11" id="KW-0238">DNA-binding</keyword>
<dbReference type="PROSITE" id="PS51843">
    <property type="entry name" value="NR_LBD"/>
    <property type="match status" value="1"/>
</dbReference>
<keyword evidence="10 11" id="KW-0539">Nucleus</keyword>
<evidence type="ECO:0000256" key="4">
    <source>
        <dbReference type="ARBA" id="ARBA00022771"/>
    </source>
</evidence>
<comment type="subcellular location">
    <subcellularLocation>
        <location evidence="1 11">Nucleus</location>
    </subcellularLocation>
</comment>
<accession>A0A226F1A4</accession>
<evidence type="ECO:0000256" key="12">
    <source>
        <dbReference type="SAM" id="MobiDB-lite"/>
    </source>
</evidence>
<comment type="caution">
    <text evidence="15">The sequence shown here is derived from an EMBL/GenBank/DDBJ whole genome shotgun (WGS) entry which is preliminary data.</text>
</comment>
<evidence type="ECO:0000256" key="1">
    <source>
        <dbReference type="ARBA" id="ARBA00004123"/>
    </source>
</evidence>
<dbReference type="CDD" id="cd06960">
    <property type="entry name" value="NR_DBD_HNF4A"/>
    <property type="match status" value="1"/>
</dbReference>
<dbReference type="GO" id="GO:0005634">
    <property type="term" value="C:nucleus"/>
    <property type="evidence" value="ECO:0007669"/>
    <property type="project" value="UniProtKB-SubCell"/>
</dbReference>
<dbReference type="FunFam" id="3.30.50.10:FF:000012">
    <property type="entry name" value="Hepatocyte nuclear factor 4, alpha"/>
    <property type="match status" value="1"/>
</dbReference>
<dbReference type="OMA" id="CDSMKMQ"/>
<dbReference type="Gene3D" id="1.10.565.10">
    <property type="entry name" value="Retinoid X Receptor"/>
    <property type="match status" value="1"/>
</dbReference>
<proteinExistence type="inferred from homology"/>
<evidence type="ECO:0000256" key="6">
    <source>
        <dbReference type="ARBA" id="ARBA00023015"/>
    </source>
</evidence>
<evidence type="ECO:0000256" key="10">
    <source>
        <dbReference type="ARBA" id="ARBA00023242"/>
    </source>
</evidence>
<dbReference type="InterPro" id="IPR035500">
    <property type="entry name" value="NHR-like_dom_sf"/>
</dbReference>